<gene>
    <name evidence="2" type="ORF">SAMN06295879_0421</name>
</gene>
<keyword evidence="1" id="KW-0812">Transmembrane</keyword>
<proteinExistence type="predicted"/>
<name>A0A1T4WY02_9MICO</name>
<feature type="transmembrane region" description="Helical" evidence="1">
    <location>
        <begin position="78"/>
        <end position="99"/>
    </location>
</feature>
<feature type="transmembrane region" description="Helical" evidence="1">
    <location>
        <begin position="7"/>
        <end position="30"/>
    </location>
</feature>
<evidence type="ECO:0000313" key="3">
    <source>
        <dbReference type="Proteomes" id="UP000189735"/>
    </source>
</evidence>
<dbReference type="Proteomes" id="UP000189735">
    <property type="component" value="Unassembled WGS sequence"/>
</dbReference>
<reference evidence="3" key="1">
    <citation type="submission" date="2017-02" db="EMBL/GenBank/DDBJ databases">
        <authorList>
            <person name="Varghese N."/>
            <person name="Submissions S."/>
        </authorList>
    </citation>
    <scope>NUCLEOTIDE SEQUENCE [LARGE SCALE GENOMIC DNA]</scope>
    <source>
        <strain evidence="3">VKM Ac-2052</strain>
    </source>
</reference>
<feature type="transmembrane region" description="Helical" evidence="1">
    <location>
        <begin position="42"/>
        <end position="66"/>
    </location>
</feature>
<sequence>MKSDITVPLSLVVAAIATFIGHAAIQYTIYGNDPMGFFAFRFLGAPAIAILLVFIPAAIVLALRLVRHRRAVRLRRRAAYGWLGGTLIVLGLLATMAFVRFDLSGYGFLFLLYFTPIALLISSVVGILMMLVLTTVLYRQRGTETEQLLRP</sequence>
<keyword evidence="1" id="KW-0472">Membrane</keyword>
<evidence type="ECO:0000313" key="2">
    <source>
        <dbReference type="EMBL" id="SKA82037.1"/>
    </source>
</evidence>
<dbReference type="AlphaFoldDB" id="A0A1T4WY02"/>
<protein>
    <submittedName>
        <fullName evidence="2">Uncharacterized protein</fullName>
    </submittedName>
</protein>
<organism evidence="2 3">
    <name type="scientific">Agreia bicolorata</name>
    <dbReference type="NCBI Taxonomy" id="110935"/>
    <lineage>
        <taxon>Bacteria</taxon>
        <taxon>Bacillati</taxon>
        <taxon>Actinomycetota</taxon>
        <taxon>Actinomycetes</taxon>
        <taxon>Micrococcales</taxon>
        <taxon>Microbacteriaceae</taxon>
        <taxon>Agreia</taxon>
    </lineage>
</organism>
<dbReference type="RefSeq" id="WP_078713181.1">
    <property type="nucleotide sequence ID" value="NZ_FUYG01000001.1"/>
</dbReference>
<dbReference type="EMBL" id="FUYG01000001">
    <property type="protein sequence ID" value="SKA82037.1"/>
    <property type="molecule type" value="Genomic_DNA"/>
</dbReference>
<feature type="transmembrane region" description="Helical" evidence="1">
    <location>
        <begin position="111"/>
        <end position="138"/>
    </location>
</feature>
<keyword evidence="1" id="KW-1133">Transmembrane helix</keyword>
<evidence type="ECO:0000256" key="1">
    <source>
        <dbReference type="SAM" id="Phobius"/>
    </source>
</evidence>
<accession>A0A1T4WY02</accession>